<evidence type="ECO:0008006" key="4">
    <source>
        <dbReference type="Google" id="ProtNLM"/>
    </source>
</evidence>
<sequence length="109" mass="11803">MIDWLAFLVVFVSALLAAVIVVGLYALGLRLLVSAGRAPLVAPAEFTDAITVMSEKKRLREEKRVEKAVKKNPLTPAQRMAARIGAYVCFAGCAGAVLYGIYLIVPLFH</sequence>
<keyword evidence="3" id="KW-1185">Reference proteome</keyword>
<dbReference type="EMBL" id="PDJE01000001">
    <property type="protein sequence ID" value="PFG31001.1"/>
    <property type="molecule type" value="Genomic_DNA"/>
</dbReference>
<name>A0A2A9DXC8_9MICO</name>
<evidence type="ECO:0000313" key="3">
    <source>
        <dbReference type="Proteomes" id="UP000221369"/>
    </source>
</evidence>
<comment type="caution">
    <text evidence="2">The sequence shown here is derived from an EMBL/GenBank/DDBJ whole genome shotgun (WGS) entry which is preliminary data.</text>
</comment>
<accession>A0A2A9DXC8</accession>
<dbReference type="AlphaFoldDB" id="A0A2A9DXC8"/>
<feature type="transmembrane region" description="Helical" evidence="1">
    <location>
        <begin position="6"/>
        <end position="27"/>
    </location>
</feature>
<gene>
    <name evidence="2" type="ORF">ATJ78_1946</name>
</gene>
<feature type="transmembrane region" description="Helical" evidence="1">
    <location>
        <begin position="84"/>
        <end position="105"/>
    </location>
</feature>
<evidence type="ECO:0000313" key="2">
    <source>
        <dbReference type="EMBL" id="PFG31001.1"/>
    </source>
</evidence>
<reference evidence="2 3" key="1">
    <citation type="submission" date="2017-10" db="EMBL/GenBank/DDBJ databases">
        <title>Sequencing the genomes of 1000 actinobacteria strains.</title>
        <authorList>
            <person name="Klenk H.-P."/>
        </authorList>
    </citation>
    <scope>NUCLEOTIDE SEQUENCE [LARGE SCALE GENOMIC DNA]</scope>
    <source>
        <strain evidence="2 3">DSM 21798</strain>
    </source>
</reference>
<evidence type="ECO:0000256" key="1">
    <source>
        <dbReference type="SAM" id="Phobius"/>
    </source>
</evidence>
<dbReference type="Proteomes" id="UP000221369">
    <property type="component" value="Unassembled WGS sequence"/>
</dbReference>
<protein>
    <recommendedName>
        <fullName evidence="4">Peptidase</fullName>
    </recommendedName>
</protein>
<dbReference type="RefSeq" id="WP_098407400.1">
    <property type="nucleotide sequence ID" value="NZ_PDJE01000001.1"/>
</dbReference>
<proteinExistence type="predicted"/>
<keyword evidence="1" id="KW-0472">Membrane</keyword>
<keyword evidence="1" id="KW-0812">Transmembrane</keyword>
<organism evidence="2 3">
    <name type="scientific">Paramicrobacterium agarici</name>
    <dbReference type="NCBI Taxonomy" id="630514"/>
    <lineage>
        <taxon>Bacteria</taxon>
        <taxon>Bacillati</taxon>
        <taxon>Actinomycetota</taxon>
        <taxon>Actinomycetes</taxon>
        <taxon>Micrococcales</taxon>
        <taxon>Microbacteriaceae</taxon>
        <taxon>Paramicrobacterium</taxon>
    </lineage>
</organism>
<keyword evidence="1" id="KW-1133">Transmembrane helix</keyword>